<organism evidence="1 2">
    <name type="scientific">Brassica campestris</name>
    <name type="common">Field mustard</name>
    <dbReference type="NCBI Taxonomy" id="3711"/>
    <lineage>
        <taxon>Eukaryota</taxon>
        <taxon>Viridiplantae</taxon>
        <taxon>Streptophyta</taxon>
        <taxon>Embryophyta</taxon>
        <taxon>Tracheophyta</taxon>
        <taxon>Spermatophyta</taxon>
        <taxon>Magnoliopsida</taxon>
        <taxon>eudicotyledons</taxon>
        <taxon>Gunneridae</taxon>
        <taxon>Pentapetalae</taxon>
        <taxon>rosids</taxon>
        <taxon>malvids</taxon>
        <taxon>Brassicales</taxon>
        <taxon>Brassicaceae</taxon>
        <taxon>Brassiceae</taxon>
        <taxon>Brassica</taxon>
    </lineage>
</organism>
<evidence type="ECO:0000313" key="1">
    <source>
        <dbReference type="EMBL" id="CAG7879792.1"/>
    </source>
</evidence>
<protein>
    <submittedName>
        <fullName evidence="1">Uncharacterized protein</fullName>
    </submittedName>
</protein>
<feature type="non-terminal residue" evidence="1">
    <location>
        <position position="50"/>
    </location>
</feature>
<accession>A0A8D9LMJ5</accession>
<reference evidence="1 2" key="1">
    <citation type="submission" date="2021-07" db="EMBL/GenBank/DDBJ databases">
        <authorList>
            <consortium name="Genoscope - CEA"/>
            <person name="William W."/>
        </authorList>
    </citation>
    <scope>NUCLEOTIDE SEQUENCE [LARGE SCALE GENOMIC DNA]</scope>
</reference>
<proteinExistence type="predicted"/>
<sequence>MKRGILLVGFALVGPKFYWKNHPKLLPVLRRVKMHGPNIVSPRAFLNSKR</sequence>
<dbReference type="EMBL" id="LS974619">
    <property type="protein sequence ID" value="CAG7879792.1"/>
    <property type="molecule type" value="Genomic_DNA"/>
</dbReference>
<dbReference type="Gramene" id="A03p11350.2_BraZ1">
    <property type="protein sequence ID" value="A03p11350.2_BraZ1.CDS.1"/>
    <property type="gene ID" value="A03g11350.2_BraZ1"/>
</dbReference>
<dbReference type="AlphaFoldDB" id="A0A8D9LMJ5"/>
<evidence type="ECO:0000313" key="2">
    <source>
        <dbReference type="Proteomes" id="UP000694005"/>
    </source>
</evidence>
<dbReference type="Proteomes" id="UP000694005">
    <property type="component" value="Chromosome A03"/>
</dbReference>
<name>A0A8D9LMJ5_BRACM</name>
<gene>
    <name evidence="1" type="ORF">BRAPAZ1V2_A03P11350.2</name>
</gene>